<dbReference type="SUPFAM" id="SSF53850">
    <property type="entry name" value="Periplasmic binding protein-like II"/>
    <property type="match status" value="1"/>
</dbReference>
<dbReference type="EMBL" id="CADIKF010000029">
    <property type="protein sequence ID" value="CAB3761768.1"/>
    <property type="molecule type" value="Genomic_DNA"/>
</dbReference>
<dbReference type="PANTHER" id="PTHR30579:SF7">
    <property type="entry name" value="HTH-TYPE TRANSCRIPTIONAL REGULATOR LRHA-RELATED"/>
    <property type="match status" value="1"/>
</dbReference>
<dbReference type="InterPro" id="IPR050176">
    <property type="entry name" value="LTTR"/>
</dbReference>
<dbReference type="Proteomes" id="UP000494329">
    <property type="component" value="Unassembled WGS sequence"/>
</dbReference>
<keyword evidence="2" id="KW-0805">Transcription regulation</keyword>
<evidence type="ECO:0000313" key="6">
    <source>
        <dbReference type="EMBL" id="CAB3761768.1"/>
    </source>
</evidence>
<feature type="domain" description="HTH lysR-type" evidence="5">
    <location>
        <begin position="7"/>
        <end position="64"/>
    </location>
</feature>
<keyword evidence="4" id="KW-0804">Transcription</keyword>
<dbReference type="InterPro" id="IPR036390">
    <property type="entry name" value="WH_DNA-bd_sf"/>
</dbReference>
<dbReference type="Gene3D" id="1.10.10.10">
    <property type="entry name" value="Winged helix-like DNA-binding domain superfamily/Winged helix DNA-binding domain"/>
    <property type="match status" value="1"/>
</dbReference>
<organism evidence="6 7">
    <name type="scientific">Paraburkholderia solisilvae</name>
    <dbReference type="NCBI Taxonomy" id="624376"/>
    <lineage>
        <taxon>Bacteria</taxon>
        <taxon>Pseudomonadati</taxon>
        <taxon>Pseudomonadota</taxon>
        <taxon>Betaproteobacteria</taxon>
        <taxon>Burkholderiales</taxon>
        <taxon>Burkholderiaceae</taxon>
        <taxon>Paraburkholderia</taxon>
    </lineage>
</organism>
<evidence type="ECO:0000256" key="4">
    <source>
        <dbReference type="ARBA" id="ARBA00023163"/>
    </source>
</evidence>
<dbReference type="InterPro" id="IPR005119">
    <property type="entry name" value="LysR_subst-bd"/>
</dbReference>
<evidence type="ECO:0000313" key="7">
    <source>
        <dbReference type="Proteomes" id="UP000494329"/>
    </source>
</evidence>
<reference evidence="6 7" key="1">
    <citation type="submission" date="2020-04" db="EMBL/GenBank/DDBJ databases">
        <authorList>
            <person name="De Canck E."/>
        </authorList>
    </citation>
    <scope>NUCLEOTIDE SEQUENCE [LARGE SCALE GENOMIC DNA]</scope>
    <source>
        <strain evidence="6 7">LMG 29739</strain>
    </source>
</reference>
<dbReference type="Pfam" id="PF00126">
    <property type="entry name" value="HTH_1"/>
    <property type="match status" value="1"/>
</dbReference>
<evidence type="ECO:0000256" key="2">
    <source>
        <dbReference type="ARBA" id="ARBA00023015"/>
    </source>
</evidence>
<evidence type="ECO:0000256" key="1">
    <source>
        <dbReference type="ARBA" id="ARBA00009437"/>
    </source>
</evidence>
<dbReference type="Pfam" id="PF03466">
    <property type="entry name" value="LysR_substrate"/>
    <property type="match status" value="1"/>
</dbReference>
<dbReference type="PRINTS" id="PR00039">
    <property type="entry name" value="HTHLYSR"/>
</dbReference>
<protein>
    <submittedName>
        <fullName evidence="6">HTH-type transcriptional regulator HdfR</fullName>
    </submittedName>
</protein>
<proteinExistence type="inferred from homology"/>
<comment type="similarity">
    <text evidence="1">Belongs to the LysR transcriptional regulatory family.</text>
</comment>
<dbReference type="FunFam" id="1.10.10.10:FF:000001">
    <property type="entry name" value="LysR family transcriptional regulator"/>
    <property type="match status" value="1"/>
</dbReference>
<dbReference type="PROSITE" id="PS50931">
    <property type="entry name" value="HTH_LYSR"/>
    <property type="match status" value="1"/>
</dbReference>
<dbReference type="InterPro" id="IPR036388">
    <property type="entry name" value="WH-like_DNA-bd_sf"/>
</dbReference>
<evidence type="ECO:0000256" key="3">
    <source>
        <dbReference type="ARBA" id="ARBA00023125"/>
    </source>
</evidence>
<dbReference type="AlphaFoldDB" id="A0A6J5E5J8"/>
<accession>A0A6J5E5J8</accession>
<gene>
    <name evidence="6" type="primary">hdfR_10</name>
    <name evidence="6" type="ORF">LMG29739_03710</name>
</gene>
<dbReference type="Gene3D" id="3.40.190.10">
    <property type="entry name" value="Periplasmic binding protein-like II"/>
    <property type="match status" value="2"/>
</dbReference>
<dbReference type="SUPFAM" id="SSF46785">
    <property type="entry name" value="Winged helix' DNA-binding domain"/>
    <property type="match status" value="1"/>
</dbReference>
<keyword evidence="3" id="KW-0238">DNA-binding</keyword>
<dbReference type="InterPro" id="IPR000847">
    <property type="entry name" value="LysR_HTH_N"/>
</dbReference>
<dbReference type="RefSeq" id="WP_175112397.1">
    <property type="nucleotide sequence ID" value="NZ_CADIKF010000029.1"/>
</dbReference>
<dbReference type="GO" id="GO:0003700">
    <property type="term" value="F:DNA-binding transcription factor activity"/>
    <property type="evidence" value="ECO:0007669"/>
    <property type="project" value="InterPro"/>
</dbReference>
<evidence type="ECO:0000259" key="5">
    <source>
        <dbReference type="PROSITE" id="PS50931"/>
    </source>
</evidence>
<name>A0A6J5E5J8_9BURK</name>
<dbReference type="PANTHER" id="PTHR30579">
    <property type="entry name" value="TRANSCRIPTIONAL REGULATOR"/>
    <property type="match status" value="1"/>
</dbReference>
<keyword evidence="7" id="KW-1185">Reference proteome</keyword>
<dbReference type="GO" id="GO:0003677">
    <property type="term" value="F:DNA binding"/>
    <property type="evidence" value="ECO:0007669"/>
    <property type="project" value="UniProtKB-KW"/>
</dbReference>
<sequence>MAARTNLDMDVLRTFVLGFELGSFARAADRLGRSQSAISAQLHKLEEQIGTPLVQKSGRGLALTTAGESLLSYAKRLLELNDEAVETIRGADLEGWVRLGLPQDFADTFLPQVLGRFARAHPKVRVEVQVDGSARLIEKTLKGDLDVALAWGNNPGTPHAEWVANLSISWVGRPDSGNIRGLGAEPLPLVAFEPPCSFRAAGIAALDEASIPWRLAFTSPSLSGLWAAAEAGFGITVRTTIAMPRTLTVLDPLATGLPVLPPVPLSLHRTETAPRPVVRRLTEIVLETVLDEINAG</sequence>